<dbReference type="RefSeq" id="WP_251595529.1">
    <property type="nucleotide sequence ID" value="NZ_JAMLJI010000006.1"/>
</dbReference>
<sequence>MNTMTAYDTQLSNEYRFSRKFIDQYIRQEIADHPETEQRVHHGAALLQDWLSQDYFESKNQRLAQLATFDLEELVRVIFVQVAYCQIAELFTSVSAQLAGRLKFSEKAEGIQTAAELLAVLCQTDAFDIIKEDVQASLMIQSAIPLSERLLTYISQSRYLPPMVCEPDTLTHNYQSGYLTHNDCLILGGGNGHDGDICLDVLNTQNRVALRLDTELLSTLEENATFDIDTAEKDVQWRDFKATSYELYSLLARQGNCLWLTHKVDKRGRIYAQGYHITTQGSSFKKASLELHRQEVVGDVPAL</sequence>
<dbReference type="SUPFAM" id="SSF56672">
    <property type="entry name" value="DNA/RNA polymerases"/>
    <property type="match status" value="1"/>
</dbReference>
<protein>
    <submittedName>
        <fullName evidence="1">Uncharacterized protein</fullName>
    </submittedName>
</protein>
<evidence type="ECO:0000313" key="2">
    <source>
        <dbReference type="Proteomes" id="UP001269375"/>
    </source>
</evidence>
<dbReference type="Proteomes" id="UP001269375">
    <property type="component" value="Unassembled WGS sequence"/>
</dbReference>
<evidence type="ECO:0000313" key="1">
    <source>
        <dbReference type="EMBL" id="MDR5897269.1"/>
    </source>
</evidence>
<accession>A0ABU1GYZ4</accession>
<reference evidence="1 2" key="1">
    <citation type="submission" date="2023-04" db="EMBL/GenBank/DDBJ databases">
        <title>A long-awaited taxogenomic arrangement of the family Halomonadaceae.</title>
        <authorList>
            <person name="De La Haba R."/>
            <person name="Chuvochina M."/>
            <person name="Wittouck S."/>
            <person name="Arahal D.R."/>
            <person name="Sanchez-Porro C."/>
            <person name="Hugenholtz P."/>
            <person name="Ventosa A."/>
        </authorList>
    </citation>
    <scope>NUCLEOTIDE SEQUENCE [LARGE SCALE GENOMIC DNA]</scope>
    <source>
        <strain evidence="1 2">DSM 22428</strain>
    </source>
</reference>
<dbReference type="InterPro" id="IPR043502">
    <property type="entry name" value="DNA/RNA_pol_sf"/>
</dbReference>
<proteinExistence type="predicted"/>
<name>A0ABU1GYZ4_9GAMM</name>
<organism evidence="1 2">
    <name type="scientific">Larsenimonas suaedae</name>
    <dbReference type="NCBI Taxonomy" id="1851019"/>
    <lineage>
        <taxon>Bacteria</taxon>
        <taxon>Pseudomonadati</taxon>
        <taxon>Pseudomonadota</taxon>
        <taxon>Gammaproteobacteria</taxon>
        <taxon>Oceanospirillales</taxon>
        <taxon>Halomonadaceae</taxon>
        <taxon>Larsenimonas</taxon>
    </lineage>
</organism>
<gene>
    <name evidence="1" type="ORF">QC825_14455</name>
</gene>
<comment type="caution">
    <text evidence="1">The sequence shown here is derived from an EMBL/GenBank/DDBJ whole genome shotgun (WGS) entry which is preliminary data.</text>
</comment>
<dbReference type="EMBL" id="JARWAO010000010">
    <property type="protein sequence ID" value="MDR5897269.1"/>
    <property type="molecule type" value="Genomic_DNA"/>
</dbReference>
<keyword evidence="2" id="KW-1185">Reference proteome</keyword>